<dbReference type="AlphaFoldDB" id="A0A4Z2EMB4"/>
<evidence type="ECO:0000313" key="1">
    <source>
        <dbReference type="EMBL" id="TNN29905.1"/>
    </source>
</evidence>
<reference evidence="1 2" key="1">
    <citation type="submission" date="2019-03" db="EMBL/GenBank/DDBJ databases">
        <title>First draft genome of Liparis tanakae, snailfish: a comprehensive survey of snailfish specific genes.</title>
        <authorList>
            <person name="Kim W."/>
            <person name="Song I."/>
            <person name="Jeong J.-H."/>
            <person name="Kim D."/>
            <person name="Kim S."/>
            <person name="Ryu S."/>
            <person name="Song J.Y."/>
            <person name="Lee S.K."/>
        </authorList>
    </citation>
    <scope>NUCLEOTIDE SEQUENCE [LARGE SCALE GENOMIC DNA]</scope>
    <source>
        <tissue evidence="1">Muscle</tissue>
    </source>
</reference>
<proteinExistence type="predicted"/>
<accession>A0A4Z2EMB4</accession>
<gene>
    <name evidence="1" type="ORF">EYF80_059946</name>
</gene>
<protein>
    <submittedName>
        <fullName evidence="1">Uncharacterized protein</fullName>
    </submittedName>
</protein>
<name>A0A4Z2EMB4_9TELE</name>
<organism evidence="1 2">
    <name type="scientific">Liparis tanakae</name>
    <name type="common">Tanaka's snailfish</name>
    <dbReference type="NCBI Taxonomy" id="230148"/>
    <lineage>
        <taxon>Eukaryota</taxon>
        <taxon>Metazoa</taxon>
        <taxon>Chordata</taxon>
        <taxon>Craniata</taxon>
        <taxon>Vertebrata</taxon>
        <taxon>Euteleostomi</taxon>
        <taxon>Actinopterygii</taxon>
        <taxon>Neopterygii</taxon>
        <taxon>Teleostei</taxon>
        <taxon>Neoteleostei</taxon>
        <taxon>Acanthomorphata</taxon>
        <taxon>Eupercaria</taxon>
        <taxon>Perciformes</taxon>
        <taxon>Cottioidei</taxon>
        <taxon>Cottales</taxon>
        <taxon>Liparidae</taxon>
        <taxon>Liparis</taxon>
    </lineage>
</organism>
<sequence>MLFPEHKKRLSARIDSTINTSDEGFFKEGQALVGHQGRMLPKDSVREVRPSPSVNHAVQEALQGDTRSLKYITGLDLSHEPHPPGDLRHDSGSEDELSDVMFLTRDSGRLYWQTAPLWSVLTLSMALEAMRTSAASRSARASCTSRRTCIRHMGMRSLLSQTGHSKKTINTWE</sequence>
<dbReference type="EMBL" id="SRLO01005050">
    <property type="protein sequence ID" value="TNN29905.1"/>
    <property type="molecule type" value="Genomic_DNA"/>
</dbReference>
<keyword evidence="2" id="KW-1185">Reference proteome</keyword>
<dbReference type="Proteomes" id="UP000314294">
    <property type="component" value="Unassembled WGS sequence"/>
</dbReference>
<comment type="caution">
    <text evidence="1">The sequence shown here is derived from an EMBL/GenBank/DDBJ whole genome shotgun (WGS) entry which is preliminary data.</text>
</comment>
<evidence type="ECO:0000313" key="2">
    <source>
        <dbReference type="Proteomes" id="UP000314294"/>
    </source>
</evidence>